<name>A0A8H3I2M0_9LECA</name>
<feature type="coiled-coil region" evidence="1">
    <location>
        <begin position="54"/>
        <end position="107"/>
    </location>
</feature>
<evidence type="ECO:0000313" key="4">
    <source>
        <dbReference type="Proteomes" id="UP000664203"/>
    </source>
</evidence>
<feature type="region of interest" description="Disordered" evidence="2">
    <location>
        <begin position="646"/>
        <end position="665"/>
    </location>
</feature>
<dbReference type="Proteomes" id="UP000664203">
    <property type="component" value="Unassembled WGS sequence"/>
</dbReference>
<evidence type="ECO:0000256" key="2">
    <source>
        <dbReference type="SAM" id="MobiDB-lite"/>
    </source>
</evidence>
<feature type="region of interest" description="Disordered" evidence="2">
    <location>
        <begin position="345"/>
        <end position="393"/>
    </location>
</feature>
<keyword evidence="1" id="KW-0175">Coiled coil</keyword>
<protein>
    <submittedName>
        <fullName evidence="3">Uncharacterized protein</fullName>
    </submittedName>
</protein>
<dbReference type="EMBL" id="CAJPDR010000056">
    <property type="protein sequence ID" value="CAF9912682.1"/>
    <property type="molecule type" value="Genomic_DNA"/>
</dbReference>
<dbReference type="AlphaFoldDB" id="A0A8H3I2M0"/>
<feature type="compositionally biased region" description="Polar residues" evidence="2">
    <location>
        <begin position="357"/>
        <end position="390"/>
    </location>
</feature>
<feature type="region of interest" description="Disordered" evidence="2">
    <location>
        <begin position="468"/>
        <end position="488"/>
    </location>
</feature>
<evidence type="ECO:0000256" key="1">
    <source>
        <dbReference type="SAM" id="Coils"/>
    </source>
</evidence>
<gene>
    <name evidence="3" type="ORF">ALECFALPRED_008246</name>
</gene>
<sequence>MMRTSNEIRARLHHGTQELGEALQLVAASSNRIQIALDEIQTCYSRADLIDPAIDALNHQVQTLNEEMDRVYSLRNNENDLYLRQENKKLKRDLAAVQQALRREMAEHQAHLTDSLKSNEELYQRVQSFEKFNNLLKSKINEMKHNYESAIIDNADLRDTNAGLKDTVKSLQNTPAFNVIANSMASGDPNGGTTPGPIPFGKTVVETNRGLTVTIESSPDSSPDKASLHHGWIPQVPSGLAVPFPDFITQPQTTSLTPGNSGSARIAIRPPGRSKGRAIVKGTQEANESFERMQRMLNSSALATFTNNTGIDNNASAVSSSFTSGLVVPATRPFDVHLVPPSKVKSKLNPAAEPFTPSISNSKDSGKSESMQASSPGKNEVKSSVNATTTTKEEGFIPPHLRFSKISIEEGPLTSTEELSVKEKIKDQAITAMKTQKKSAKEAEPLETMTLAPRVLPHLRCRTNVTKRGEVDPSHVQRSAKGKEKEGTVKGTELLSRNSALADMKENVKAATIPGAFGKPDPGLEAWLDSQEKAYSNDASANDPASLINDMLIEIDPDDSPKAGENKTVPLPPGFFPFSTKEAPVKTDPAASPTAAHDRVTYRNPTAEDEGAAPYQEVSAKTASEKEKNAIFVAEYNKNLSSVSEKYGRDSRKGSDAKEAGVDPIKYEGADPSYVPSLPSGTHELGALLDDECYGMVLKPGKAVKVEDAGQEWKAVQKDGKVVYVL</sequence>
<organism evidence="3 4">
    <name type="scientific">Alectoria fallacina</name>
    <dbReference type="NCBI Taxonomy" id="1903189"/>
    <lineage>
        <taxon>Eukaryota</taxon>
        <taxon>Fungi</taxon>
        <taxon>Dikarya</taxon>
        <taxon>Ascomycota</taxon>
        <taxon>Pezizomycotina</taxon>
        <taxon>Lecanoromycetes</taxon>
        <taxon>OSLEUM clade</taxon>
        <taxon>Lecanoromycetidae</taxon>
        <taxon>Lecanorales</taxon>
        <taxon>Lecanorineae</taxon>
        <taxon>Parmeliaceae</taxon>
        <taxon>Alectoria</taxon>
    </lineage>
</organism>
<proteinExistence type="predicted"/>
<evidence type="ECO:0000313" key="3">
    <source>
        <dbReference type="EMBL" id="CAF9912682.1"/>
    </source>
</evidence>
<keyword evidence="4" id="KW-1185">Reference proteome</keyword>
<reference evidence="3" key="1">
    <citation type="submission" date="2021-03" db="EMBL/GenBank/DDBJ databases">
        <authorList>
            <person name="Tagirdzhanova G."/>
        </authorList>
    </citation>
    <scope>NUCLEOTIDE SEQUENCE</scope>
</reference>
<dbReference type="OrthoDB" id="10377835at2759"/>
<accession>A0A8H3I2M0</accession>
<comment type="caution">
    <text evidence="3">The sequence shown here is derived from an EMBL/GenBank/DDBJ whole genome shotgun (WGS) entry which is preliminary data.</text>
</comment>